<organism evidence="1 2">
    <name type="scientific">Euphydryas editha</name>
    <name type="common">Edith's checkerspot</name>
    <dbReference type="NCBI Taxonomy" id="104508"/>
    <lineage>
        <taxon>Eukaryota</taxon>
        <taxon>Metazoa</taxon>
        <taxon>Ecdysozoa</taxon>
        <taxon>Arthropoda</taxon>
        <taxon>Hexapoda</taxon>
        <taxon>Insecta</taxon>
        <taxon>Pterygota</taxon>
        <taxon>Neoptera</taxon>
        <taxon>Endopterygota</taxon>
        <taxon>Lepidoptera</taxon>
        <taxon>Glossata</taxon>
        <taxon>Ditrysia</taxon>
        <taxon>Papilionoidea</taxon>
        <taxon>Nymphalidae</taxon>
        <taxon>Nymphalinae</taxon>
        <taxon>Euphydryas</taxon>
    </lineage>
</organism>
<dbReference type="Proteomes" id="UP001153954">
    <property type="component" value="Unassembled WGS sequence"/>
</dbReference>
<protein>
    <submittedName>
        <fullName evidence="1">Uncharacterized protein</fullName>
    </submittedName>
</protein>
<proteinExistence type="predicted"/>
<name>A0AAU9U051_EUPED</name>
<reference evidence="1" key="1">
    <citation type="submission" date="2022-03" db="EMBL/GenBank/DDBJ databases">
        <authorList>
            <person name="Tunstrom K."/>
        </authorList>
    </citation>
    <scope>NUCLEOTIDE SEQUENCE</scope>
</reference>
<keyword evidence="2" id="KW-1185">Reference proteome</keyword>
<evidence type="ECO:0000313" key="1">
    <source>
        <dbReference type="EMBL" id="CAH2091472.1"/>
    </source>
</evidence>
<sequence length="105" mass="11702">MLSTKRFVQQIFPPNANKFFFSNGRRKACLPVDIRTSIECGRCGRNRARALVLARISVTSGVWIDVDRRCGSTTGSTPSPCHTPIGPQPPDYCNRIPPRLHLASY</sequence>
<gene>
    <name evidence="1" type="ORF">EEDITHA_LOCUS7336</name>
</gene>
<comment type="caution">
    <text evidence="1">The sequence shown here is derived from an EMBL/GenBank/DDBJ whole genome shotgun (WGS) entry which is preliminary data.</text>
</comment>
<accession>A0AAU9U051</accession>
<dbReference type="EMBL" id="CAKOGL010000010">
    <property type="protein sequence ID" value="CAH2091472.1"/>
    <property type="molecule type" value="Genomic_DNA"/>
</dbReference>
<dbReference type="AlphaFoldDB" id="A0AAU9U051"/>
<evidence type="ECO:0000313" key="2">
    <source>
        <dbReference type="Proteomes" id="UP001153954"/>
    </source>
</evidence>